<dbReference type="SUPFAM" id="SSF50729">
    <property type="entry name" value="PH domain-like"/>
    <property type="match status" value="1"/>
</dbReference>
<keyword evidence="4" id="KW-1185">Reference proteome</keyword>
<keyword evidence="1" id="KW-0677">Repeat</keyword>
<gene>
    <name evidence="3" type="ORF">MNOR_LOCUS14998</name>
</gene>
<dbReference type="Pfam" id="PF02493">
    <property type="entry name" value="MORN"/>
    <property type="match status" value="3"/>
</dbReference>
<organism evidence="3 4">
    <name type="scientific">Meganyctiphanes norvegica</name>
    <name type="common">Northern krill</name>
    <name type="synonym">Thysanopoda norvegica</name>
    <dbReference type="NCBI Taxonomy" id="48144"/>
    <lineage>
        <taxon>Eukaryota</taxon>
        <taxon>Metazoa</taxon>
        <taxon>Ecdysozoa</taxon>
        <taxon>Arthropoda</taxon>
        <taxon>Crustacea</taxon>
        <taxon>Multicrustacea</taxon>
        <taxon>Malacostraca</taxon>
        <taxon>Eumalacostraca</taxon>
        <taxon>Eucarida</taxon>
        <taxon>Euphausiacea</taxon>
        <taxon>Euphausiidae</taxon>
        <taxon>Meganyctiphanes</taxon>
    </lineage>
</organism>
<feature type="domain" description="Alsin-like PH-like" evidence="2">
    <location>
        <begin position="205"/>
        <end position="311"/>
    </location>
</feature>
<evidence type="ECO:0000256" key="1">
    <source>
        <dbReference type="ARBA" id="ARBA00022737"/>
    </source>
</evidence>
<protein>
    <recommendedName>
        <fullName evidence="2">Alsin-like PH-like domain-containing protein</fullName>
    </recommendedName>
</protein>
<dbReference type="InterPro" id="IPR057248">
    <property type="entry name" value="Alsin-like_PH"/>
</dbReference>
<dbReference type="Proteomes" id="UP001497623">
    <property type="component" value="Unassembled WGS sequence"/>
</dbReference>
<dbReference type="InterPro" id="IPR051984">
    <property type="entry name" value="Alsin"/>
</dbReference>
<dbReference type="InterPro" id="IPR003409">
    <property type="entry name" value="MORN"/>
</dbReference>
<reference evidence="3 4" key="1">
    <citation type="submission" date="2024-05" db="EMBL/GenBank/DDBJ databases">
        <authorList>
            <person name="Wallberg A."/>
        </authorList>
    </citation>
    <scope>NUCLEOTIDE SEQUENCE [LARGE SCALE GENOMIC DNA]</scope>
</reference>
<dbReference type="InterPro" id="IPR011993">
    <property type="entry name" value="PH-like_dom_sf"/>
</dbReference>
<evidence type="ECO:0000313" key="3">
    <source>
        <dbReference type="EMBL" id="CAL4093885.1"/>
    </source>
</evidence>
<comment type="caution">
    <text evidence="3">The sequence shown here is derived from an EMBL/GenBank/DDBJ whole genome shotgun (WGS) entry which is preliminary data.</text>
</comment>
<dbReference type="GO" id="GO:0005737">
    <property type="term" value="C:cytoplasm"/>
    <property type="evidence" value="ECO:0007669"/>
    <property type="project" value="TreeGrafter"/>
</dbReference>
<dbReference type="GO" id="GO:0031267">
    <property type="term" value="F:small GTPase binding"/>
    <property type="evidence" value="ECO:0007669"/>
    <property type="project" value="TreeGrafter"/>
</dbReference>
<dbReference type="AlphaFoldDB" id="A0AAV2QSR5"/>
<name>A0AAV2QSR5_MEGNR</name>
<proteinExistence type="predicted"/>
<dbReference type="Gene3D" id="2.20.110.10">
    <property type="entry name" value="Histone H3 K4-specific methyltransferase SET7/9 N-terminal domain"/>
    <property type="match status" value="1"/>
</dbReference>
<dbReference type="Pfam" id="PF25383">
    <property type="entry name" value="PH_alsin"/>
    <property type="match status" value="1"/>
</dbReference>
<dbReference type="GO" id="GO:0016197">
    <property type="term" value="P:endosomal transport"/>
    <property type="evidence" value="ECO:0007669"/>
    <property type="project" value="TreeGrafter"/>
</dbReference>
<dbReference type="PANTHER" id="PTHR46089:SF2">
    <property type="entry name" value="ALSIN HOMOLOG"/>
    <property type="match status" value="1"/>
</dbReference>
<dbReference type="Gene3D" id="2.30.29.30">
    <property type="entry name" value="Pleckstrin-homology domain (PH domain)/Phosphotyrosine-binding domain (PTB)"/>
    <property type="match status" value="1"/>
</dbReference>
<dbReference type="SMART" id="SM00698">
    <property type="entry name" value="MORN"/>
    <property type="match status" value="2"/>
</dbReference>
<evidence type="ECO:0000313" key="4">
    <source>
        <dbReference type="Proteomes" id="UP001497623"/>
    </source>
</evidence>
<dbReference type="GO" id="GO:0005085">
    <property type="term" value="F:guanyl-nucleotide exchange factor activity"/>
    <property type="evidence" value="ECO:0007669"/>
    <property type="project" value="TreeGrafter"/>
</dbReference>
<feature type="non-terminal residue" evidence="3">
    <location>
        <position position="410"/>
    </location>
</feature>
<sequence length="410" mass="46809">MKYVIKPFQNYANSKNYKDYTSNNGNISAFENNPIKRVKSALLETFTELTNVVASSIYDALGDDTVEVTSAVPIILQVEEHKMMYQKYLNLVCDAIAISGLVLGTKEANAVMDKFRLEIELIPEEKKKSNNELFSYLLLRPLKRIHEYEELLLNIKNDTENYYSSFSLDKVKIAHSHWRQLSNTAHKNQIEAESTKKFWESCSPKIIEALAIPSRRLLRESKTHMINLHNAGRFSSHYFVLLTDVLVHLQYSNFSTYQLKTMWVEVIPNSSAIQNGIQISLPEDTLTLVCPTSSDKGQWMYALQEGIKRSVNTSIEYNMQVPRAPPLVRTASYTFTKHPQYKDATYTGQWFCGKLHGEGVMNWAEGKCYDGEFRQSVFQGPGKLQVPELEGITSYEGVWKNGKLQGKGII</sequence>
<dbReference type="SUPFAM" id="SSF82185">
    <property type="entry name" value="Histone H3 K4-specific methyltransferase SET7/9 N-terminal domain"/>
    <property type="match status" value="1"/>
</dbReference>
<accession>A0AAV2QSR5</accession>
<dbReference type="PANTHER" id="PTHR46089">
    <property type="entry name" value="ALSIN HOMOLOG"/>
    <property type="match status" value="1"/>
</dbReference>
<dbReference type="EMBL" id="CAXKWB010009210">
    <property type="protein sequence ID" value="CAL4093885.1"/>
    <property type="molecule type" value="Genomic_DNA"/>
</dbReference>
<evidence type="ECO:0000259" key="2">
    <source>
        <dbReference type="Pfam" id="PF25383"/>
    </source>
</evidence>